<comment type="caution">
    <text evidence="2">The sequence shown here is derived from an EMBL/GenBank/DDBJ whole genome shotgun (WGS) entry which is preliminary data.</text>
</comment>
<reference evidence="2" key="1">
    <citation type="submission" date="2020-11" db="EMBL/GenBank/DDBJ databases">
        <authorList>
            <consortium name="DOE Joint Genome Institute"/>
            <person name="Ahrendt S."/>
            <person name="Riley R."/>
            <person name="Andreopoulos W."/>
            <person name="Labutti K."/>
            <person name="Pangilinan J."/>
            <person name="Ruiz-Duenas F.J."/>
            <person name="Barrasa J.M."/>
            <person name="Sanchez-Garcia M."/>
            <person name="Camarero S."/>
            <person name="Miyauchi S."/>
            <person name="Serrano A."/>
            <person name="Linde D."/>
            <person name="Babiker R."/>
            <person name="Drula E."/>
            <person name="Ayuso-Fernandez I."/>
            <person name="Pacheco R."/>
            <person name="Padilla G."/>
            <person name="Ferreira P."/>
            <person name="Barriuso J."/>
            <person name="Kellner H."/>
            <person name="Castanera R."/>
            <person name="Alfaro M."/>
            <person name="Ramirez L."/>
            <person name="Pisabarro A.G."/>
            <person name="Kuo A."/>
            <person name="Tritt A."/>
            <person name="Lipzen A."/>
            <person name="He G."/>
            <person name="Yan M."/>
            <person name="Ng V."/>
            <person name="Cullen D."/>
            <person name="Martin F."/>
            <person name="Rosso M.-N."/>
            <person name="Henrissat B."/>
            <person name="Hibbett D."/>
            <person name="Martinez A.T."/>
            <person name="Grigoriev I.V."/>
        </authorList>
    </citation>
    <scope>NUCLEOTIDE SEQUENCE</scope>
    <source>
        <strain evidence="2">ATCC 90797</strain>
    </source>
</reference>
<feature type="region of interest" description="Disordered" evidence="1">
    <location>
        <begin position="196"/>
        <end position="235"/>
    </location>
</feature>
<gene>
    <name evidence="2" type="ORF">BDN71DRAFT_1006388</name>
</gene>
<dbReference type="OrthoDB" id="2949724at2759"/>
<feature type="region of interest" description="Disordered" evidence="1">
    <location>
        <begin position="109"/>
        <end position="144"/>
    </location>
</feature>
<evidence type="ECO:0000313" key="3">
    <source>
        <dbReference type="Proteomes" id="UP000807025"/>
    </source>
</evidence>
<protein>
    <submittedName>
        <fullName evidence="2">Uncharacterized protein</fullName>
    </submittedName>
</protein>
<accession>A0A9P6D7I8</accession>
<organism evidence="2 3">
    <name type="scientific">Pleurotus eryngii</name>
    <name type="common">Boletus of the steppes</name>
    <dbReference type="NCBI Taxonomy" id="5323"/>
    <lineage>
        <taxon>Eukaryota</taxon>
        <taxon>Fungi</taxon>
        <taxon>Dikarya</taxon>
        <taxon>Basidiomycota</taxon>
        <taxon>Agaricomycotina</taxon>
        <taxon>Agaricomycetes</taxon>
        <taxon>Agaricomycetidae</taxon>
        <taxon>Agaricales</taxon>
        <taxon>Pleurotineae</taxon>
        <taxon>Pleurotaceae</taxon>
        <taxon>Pleurotus</taxon>
    </lineage>
</organism>
<evidence type="ECO:0000313" key="2">
    <source>
        <dbReference type="EMBL" id="KAF9494167.1"/>
    </source>
</evidence>
<dbReference type="EMBL" id="MU154576">
    <property type="protein sequence ID" value="KAF9494167.1"/>
    <property type="molecule type" value="Genomic_DNA"/>
</dbReference>
<evidence type="ECO:0000256" key="1">
    <source>
        <dbReference type="SAM" id="MobiDB-lite"/>
    </source>
</evidence>
<dbReference type="Proteomes" id="UP000807025">
    <property type="component" value="Unassembled WGS sequence"/>
</dbReference>
<proteinExistence type="predicted"/>
<name>A0A9P6D7I8_PLEER</name>
<feature type="compositionally biased region" description="Low complexity" evidence="1">
    <location>
        <begin position="219"/>
        <end position="234"/>
    </location>
</feature>
<feature type="compositionally biased region" description="Polar residues" evidence="1">
    <location>
        <begin position="198"/>
        <end position="209"/>
    </location>
</feature>
<keyword evidence="3" id="KW-1185">Reference proteome</keyword>
<dbReference type="AlphaFoldDB" id="A0A9P6D7I8"/>
<sequence length="416" mass="45762">MLSDSSDDLPRHGGLSLEPYTSPFFNPHIRGGNAILAAFSAQPNTLGLVAEDDGAPILGVPVFRDDFFHPLNSTKQIGDYEYATGWVKKPSGEIVYVDTGVIKEIVDQEDDSASVSESSMPLPADIPAPPRPDPRSRTLQLLPDDDWYPRPHMVRALESPPLSCTTSEVTEDYDSTLSDLGIYAFHNAGPHIPLSASLPRTNSTGQSPFKSRLPDPTLSPVSHPAASPPLASSSTRVPSVIPEWQILVSQNLEMLHCAAVEVAAFQQGIEGQGRDFCLLNCVHMCQRVEAAIVSTTNSLKGLYSNTSDKCIDQLLSLQRTVTRLRDLVHHLQPLRLDDKLFLSISKLEDHERKLLNLAAKLQCTKRQRVRHAHGQTAQAHVEFHQLRASGGTRATMDNNKRIPRVTRRPSMTGQVL</sequence>